<dbReference type="RefSeq" id="WP_194978106.1">
    <property type="nucleotide sequence ID" value="NZ_JADMKS010000004.1"/>
</dbReference>
<comment type="caution">
    <text evidence="2">The sequence shown here is derived from an EMBL/GenBank/DDBJ whole genome shotgun (WGS) entry which is preliminary data.</text>
</comment>
<feature type="binding site" evidence="1">
    <location>
        <position position="7"/>
    </location>
    <ligand>
        <name>Zn(2+)</name>
        <dbReference type="ChEBI" id="CHEBI:29105"/>
    </ligand>
</feature>
<reference evidence="2" key="2">
    <citation type="submission" date="2022-09" db="EMBL/GenBank/DDBJ databases">
        <title>Rouxiella aceris sp. nov., isolated from tree sap and emended description of the genus Rhouxiella.</title>
        <authorList>
            <person name="Kim I.S."/>
        </authorList>
    </citation>
    <scope>NUCLEOTIDE SEQUENCE</scope>
    <source>
        <strain evidence="2">SAP-2</strain>
    </source>
</reference>
<evidence type="ECO:0000313" key="2">
    <source>
        <dbReference type="EMBL" id="MBF6637442.1"/>
    </source>
</evidence>
<evidence type="ECO:0000313" key="3">
    <source>
        <dbReference type="Proteomes" id="UP000705283"/>
    </source>
</evidence>
<reference evidence="2" key="1">
    <citation type="submission" date="2020-11" db="EMBL/GenBank/DDBJ databases">
        <authorList>
            <person name="Lee S.D."/>
        </authorList>
    </citation>
    <scope>NUCLEOTIDE SEQUENCE</scope>
    <source>
        <strain evidence="2">SAP-2</strain>
    </source>
</reference>
<dbReference type="PANTHER" id="PTHR30037">
    <property type="entry name" value="DNA-3-METHYLADENINE GLYCOSYLASE 1"/>
    <property type="match status" value="1"/>
</dbReference>
<feature type="binding site" evidence="1">
    <location>
        <position position="178"/>
    </location>
    <ligand>
        <name>Zn(2+)</name>
        <dbReference type="ChEBI" id="CHEBI:29105"/>
    </ligand>
</feature>
<organism evidence="2 3">
    <name type="scientific">Rouxiella silvae</name>
    <dbReference type="NCBI Taxonomy" id="1646373"/>
    <lineage>
        <taxon>Bacteria</taxon>
        <taxon>Pseudomonadati</taxon>
        <taxon>Pseudomonadota</taxon>
        <taxon>Gammaproteobacteria</taxon>
        <taxon>Enterobacterales</taxon>
        <taxon>Yersiniaceae</taxon>
        <taxon>Rouxiella</taxon>
    </lineage>
</organism>
<keyword evidence="1" id="KW-0479">Metal-binding</keyword>
<accession>A0AA40X3D8</accession>
<dbReference type="InterPro" id="IPR005019">
    <property type="entry name" value="Adenine_glyco"/>
</dbReference>
<dbReference type="GO" id="GO:0046872">
    <property type="term" value="F:metal ion binding"/>
    <property type="evidence" value="ECO:0007669"/>
    <property type="project" value="UniProtKB-KW"/>
</dbReference>
<dbReference type="Proteomes" id="UP000705283">
    <property type="component" value="Unassembled WGS sequence"/>
</dbReference>
<feature type="binding site" evidence="1">
    <location>
        <position position="174"/>
    </location>
    <ligand>
        <name>Zn(2+)</name>
        <dbReference type="ChEBI" id="CHEBI:29105"/>
    </ligand>
</feature>
<dbReference type="PANTHER" id="PTHR30037:SF4">
    <property type="entry name" value="DNA-3-METHYLADENINE GLYCOSYLASE I"/>
    <property type="match status" value="1"/>
</dbReference>
<name>A0AA40X3D8_9GAMM</name>
<dbReference type="EMBL" id="JADMKS010000004">
    <property type="protein sequence ID" value="MBF6637442.1"/>
    <property type="molecule type" value="Genomic_DNA"/>
</dbReference>
<dbReference type="Pfam" id="PF03352">
    <property type="entry name" value="Adenine_glyco"/>
    <property type="match status" value="1"/>
</dbReference>
<dbReference type="SUPFAM" id="SSF48150">
    <property type="entry name" value="DNA-glycosylase"/>
    <property type="match status" value="1"/>
</dbReference>
<dbReference type="GO" id="GO:0008725">
    <property type="term" value="F:DNA-3-methyladenine glycosylase activity"/>
    <property type="evidence" value="ECO:0007669"/>
    <property type="project" value="InterPro"/>
</dbReference>
<dbReference type="InterPro" id="IPR052891">
    <property type="entry name" value="DNA-3mA_glycosylase"/>
</dbReference>
<keyword evidence="1" id="KW-0862">Zinc</keyword>
<protein>
    <submittedName>
        <fullName evidence="2">DNA-3-methyladenine glycosylase I</fullName>
    </submittedName>
</protein>
<gene>
    <name evidence="2" type="ORF">ITX54_12310</name>
</gene>
<dbReference type="AlphaFoldDB" id="A0AA40X3D8"/>
<proteinExistence type="predicted"/>
<dbReference type="InterPro" id="IPR011257">
    <property type="entry name" value="DNA_glycosylase"/>
</dbReference>
<evidence type="ECO:0000256" key="1">
    <source>
        <dbReference type="PIRSR" id="PIRSR605019-1"/>
    </source>
</evidence>
<feature type="binding site" evidence="1">
    <location>
        <position position="20"/>
    </location>
    <ligand>
        <name>Zn(2+)</name>
        <dbReference type="ChEBI" id="CHEBI:29105"/>
    </ligand>
</feature>
<dbReference type="GO" id="GO:0006284">
    <property type="term" value="P:base-excision repair"/>
    <property type="evidence" value="ECO:0007669"/>
    <property type="project" value="InterPro"/>
</dbReference>
<sequence>MTEPVRCPWTKNDTLMQNYHDLEWGVPVYDSRALWEKLMLDGFQAGLSWRTILNRRDGFRKAFCGFDPQKVATFNEEDIERLVANPDIIRSRQKIKAVVNNARAYLRMQAAGEDFSQWIWAWVGGKPVQHLGPVPTRSELSEEVSKQLKKRGFSFVGPVIVYAWMEATGMINSHHPDCFRRHILAPDAPATE</sequence>
<dbReference type="Gene3D" id="1.10.340.30">
    <property type="entry name" value="Hypothetical protein, domain 2"/>
    <property type="match status" value="1"/>
</dbReference>